<keyword evidence="6" id="KW-1185">Reference proteome</keyword>
<evidence type="ECO:0000313" key="5">
    <source>
        <dbReference type="EMBL" id="TRY83509.1"/>
    </source>
</evidence>
<dbReference type="PANTHER" id="PTHR24201">
    <property type="entry name" value="ANK_REP_REGION DOMAIN-CONTAINING PROTEIN"/>
    <property type="match status" value="1"/>
</dbReference>
<proteinExistence type="predicted"/>
<dbReference type="PANTHER" id="PTHR24201:SF15">
    <property type="entry name" value="ANKYRIN REPEAT DOMAIN-CONTAINING PROTEIN 66"/>
    <property type="match status" value="1"/>
</dbReference>
<evidence type="ECO:0000256" key="3">
    <source>
        <dbReference type="PROSITE-ProRule" id="PRU00023"/>
    </source>
</evidence>
<accession>A0A553Q0P2</accession>
<gene>
    <name evidence="5" type="ORF">DNTS_016236</name>
</gene>
<dbReference type="SUPFAM" id="SSF48403">
    <property type="entry name" value="Ankyrin repeat"/>
    <property type="match status" value="1"/>
</dbReference>
<dbReference type="InterPro" id="IPR050776">
    <property type="entry name" value="Ank_Repeat/CDKN_Inhibitor"/>
</dbReference>
<keyword evidence="1" id="KW-0677">Repeat</keyword>
<evidence type="ECO:0000313" key="6">
    <source>
        <dbReference type="Proteomes" id="UP000316079"/>
    </source>
</evidence>
<dbReference type="OrthoDB" id="194358at2759"/>
<evidence type="ECO:0000256" key="2">
    <source>
        <dbReference type="ARBA" id="ARBA00023043"/>
    </source>
</evidence>
<evidence type="ECO:0000256" key="4">
    <source>
        <dbReference type="SAM" id="MobiDB-lite"/>
    </source>
</evidence>
<dbReference type="Proteomes" id="UP000316079">
    <property type="component" value="Unassembled WGS sequence"/>
</dbReference>
<keyword evidence="2 3" id="KW-0040">ANK repeat</keyword>
<dbReference type="EMBL" id="SRMA01026473">
    <property type="protein sequence ID" value="TRY83509.1"/>
    <property type="molecule type" value="Genomic_DNA"/>
</dbReference>
<organism evidence="5 6">
    <name type="scientific">Danionella cerebrum</name>
    <dbReference type="NCBI Taxonomy" id="2873325"/>
    <lineage>
        <taxon>Eukaryota</taxon>
        <taxon>Metazoa</taxon>
        <taxon>Chordata</taxon>
        <taxon>Craniata</taxon>
        <taxon>Vertebrata</taxon>
        <taxon>Euteleostomi</taxon>
        <taxon>Actinopterygii</taxon>
        <taxon>Neopterygii</taxon>
        <taxon>Teleostei</taxon>
        <taxon>Ostariophysi</taxon>
        <taxon>Cypriniformes</taxon>
        <taxon>Danionidae</taxon>
        <taxon>Danioninae</taxon>
        <taxon>Danionella</taxon>
    </lineage>
</organism>
<dbReference type="STRING" id="623744.A0A553Q0P2"/>
<dbReference type="PROSITE" id="PS50297">
    <property type="entry name" value="ANK_REP_REGION"/>
    <property type="match status" value="1"/>
</dbReference>
<protein>
    <submittedName>
        <fullName evidence="5">Uncharacterized protein</fullName>
    </submittedName>
</protein>
<feature type="region of interest" description="Disordered" evidence="4">
    <location>
        <begin position="193"/>
        <end position="212"/>
    </location>
</feature>
<dbReference type="SMART" id="SM00248">
    <property type="entry name" value="ANK"/>
    <property type="match status" value="5"/>
</dbReference>
<name>A0A553Q0P2_9TELE</name>
<feature type="repeat" description="ANK" evidence="3">
    <location>
        <begin position="116"/>
        <end position="148"/>
    </location>
</feature>
<dbReference type="PROSITE" id="PS50088">
    <property type="entry name" value="ANK_REPEAT"/>
    <property type="match status" value="1"/>
</dbReference>
<comment type="caution">
    <text evidence="5">The sequence shown here is derived from an EMBL/GenBank/DDBJ whole genome shotgun (WGS) entry which is preliminary data.</text>
</comment>
<dbReference type="InterPro" id="IPR036770">
    <property type="entry name" value="Ankyrin_rpt-contain_sf"/>
</dbReference>
<dbReference type="AlphaFoldDB" id="A0A553Q0P2"/>
<evidence type="ECO:0000256" key="1">
    <source>
        <dbReference type="ARBA" id="ARBA00022737"/>
    </source>
</evidence>
<dbReference type="Pfam" id="PF12796">
    <property type="entry name" value="Ank_2"/>
    <property type="match status" value="2"/>
</dbReference>
<reference evidence="5 6" key="1">
    <citation type="journal article" date="2019" name="Sci. Data">
        <title>Hybrid genome assembly and annotation of Danionella translucida.</title>
        <authorList>
            <person name="Kadobianskyi M."/>
            <person name="Schulze L."/>
            <person name="Schuelke M."/>
            <person name="Judkewitz B."/>
        </authorList>
    </citation>
    <scope>NUCLEOTIDE SEQUENCE [LARGE SCALE GENOMIC DNA]</scope>
    <source>
        <strain evidence="5 6">Bolton</strain>
    </source>
</reference>
<dbReference type="Gene3D" id="1.25.40.20">
    <property type="entry name" value="Ankyrin repeat-containing domain"/>
    <property type="match status" value="2"/>
</dbReference>
<sequence>MSALHQAAAAGDYELVREIIKNNSCNPNEKDLDWNKRTPLHWAASKGGLKFLSSKIKLLAMVQVARLPGSRCSRLVAGAWCASLKLNFILVLFQGQNEVVRILIENGARASLRTENGWTPAHFAAESGELDMLRLLHALHAPVDKKDSSGDKPARIAEIYGHEDCIDFLEKAEAECRNYRELAKFNGLPLDDTDEEWEEERKESRRQGKIIV</sequence>
<dbReference type="InterPro" id="IPR002110">
    <property type="entry name" value="Ankyrin_rpt"/>
</dbReference>